<dbReference type="RefSeq" id="WP_313271930.1">
    <property type="nucleotide sequence ID" value="NZ_JASXSX010000001.1"/>
</dbReference>
<accession>A0ABU3IA38</accession>
<gene>
    <name evidence="7" type="ORF">QS713_01670</name>
</gene>
<dbReference type="Gene3D" id="1.20.1740.10">
    <property type="entry name" value="Amino acid/polyamine transporter I"/>
    <property type="match status" value="1"/>
</dbReference>
<dbReference type="Proteomes" id="UP001247542">
    <property type="component" value="Unassembled WGS sequence"/>
</dbReference>
<sequence>MSGTQTTGMKKSLSLWNYFTMGFGAIVGTGWVLLVGDWMIMGGGPISAMLAFAAGALFLLPIGAVFGELTAAIPISGGIVEYAERTFGKTAGHMTGWFLALGNAILCPWEAIAISALLSSMWADLPGLEWITSIKLYEIAGSPIYLIPTLVAEAVCLLVIYLNFRGASAAAKLGSFLAKALLAGMLLAMVTSLFIGSPSNLLPTFARVSAQNSGSVAGVTTTAGTFLTAFLAVLVITPFFYTGFDTIPQSAEEAGPNLNWKKFGRIIGLVLLASGLFYVICIYAFGTIFPWQESVADPVPALSSILKISMYLYIPMLVIGTIGPIGPMNAFYGATARILLAMGRKGHLPRSFAKIHPKTGTPVVPNIILAVATVVGPFLGGNLLIPLTKVDALAFVVACTVAAAACLKMRFTEPDLPRPYKVPGGKIGIGTAVLAGLILVGLQVIPGSPAVLDPVSWCIVIVWLIAGVALRWVASRKSSKPTLAA</sequence>
<evidence type="ECO:0000256" key="1">
    <source>
        <dbReference type="ARBA" id="ARBA00004651"/>
    </source>
</evidence>
<feature type="transmembrane region" description="Helical" evidence="6">
    <location>
        <begin position="96"/>
        <end position="123"/>
    </location>
</feature>
<feature type="transmembrane region" description="Helical" evidence="6">
    <location>
        <begin position="46"/>
        <end position="75"/>
    </location>
</feature>
<feature type="transmembrane region" description="Helical" evidence="6">
    <location>
        <begin position="176"/>
        <end position="196"/>
    </location>
</feature>
<dbReference type="EMBL" id="JASXSX010000001">
    <property type="protein sequence ID" value="MDT3766776.1"/>
    <property type="molecule type" value="Genomic_DNA"/>
</dbReference>
<proteinExistence type="predicted"/>
<evidence type="ECO:0000313" key="8">
    <source>
        <dbReference type="Proteomes" id="UP001247542"/>
    </source>
</evidence>
<organism evidence="7 8">
    <name type="scientific">Gleimia hominis</name>
    <dbReference type="NCBI Taxonomy" id="595468"/>
    <lineage>
        <taxon>Bacteria</taxon>
        <taxon>Bacillati</taxon>
        <taxon>Actinomycetota</taxon>
        <taxon>Actinomycetes</taxon>
        <taxon>Actinomycetales</taxon>
        <taxon>Actinomycetaceae</taxon>
        <taxon>Gleimia</taxon>
    </lineage>
</organism>
<dbReference type="PANTHER" id="PTHR42770">
    <property type="entry name" value="AMINO ACID TRANSPORTER-RELATED"/>
    <property type="match status" value="1"/>
</dbReference>
<comment type="subcellular location">
    <subcellularLocation>
        <location evidence="1">Cell membrane</location>
        <topology evidence="1">Multi-pass membrane protein</topology>
    </subcellularLocation>
</comment>
<dbReference type="Pfam" id="PF13520">
    <property type="entry name" value="AA_permease_2"/>
    <property type="match status" value="1"/>
</dbReference>
<evidence type="ECO:0000256" key="4">
    <source>
        <dbReference type="ARBA" id="ARBA00022989"/>
    </source>
</evidence>
<feature type="transmembrane region" description="Helical" evidence="6">
    <location>
        <begin position="392"/>
        <end position="411"/>
    </location>
</feature>
<evidence type="ECO:0000256" key="2">
    <source>
        <dbReference type="ARBA" id="ARBA00022475"/>
    </source>
</evidence>
<keyword evidence="3 6" id="KW-0812">Transmembrane</keyword>
<evidence type="ECO:0000256" key="5">
    <source>
        <dbReference type="ARBA" id="ARBA00023136"/>
    </source>
</evidence>
<reference evidence="7 8" key="1">
    <citation type="submission" date="2023-06" db="EMBL/GenBank/DDBJ databases">
        <title>Draft genome sequence of Gleimia hominis type strain CCUG 57540T.</title>
        <authorList>
            <person name="Salva-Serra F."/>
            <person name="Cardew S."/>
            <person name="Jensie Markopoulos S."/>
            <person name="Ohlen M."/>
            <person name="Inganas E."/>
            <person name="Svensson-Stadler L."/>
            <person name="Moore E.R.B."/>
        </authorList>
    </citation>
    <scope>NUCLEOTIDE SEQUENCE [LARGE SCALE GENOMIC DNA]</scope>
    <source>
        <strain evidence="7 8">CCUG 57540</strain>
    </source>
</reference>
<feature type="transmembrane region" description="Helical" evidence="6">
    <location>
        <begin position="423"/>
        <end position="442"/>
    </location>
</feature>
<keyword evidence="8" id="KW-1185">Reference proteome</keyword>
<feature type="transmembrane region" description="Helical" evidence="6">
    <location>
        <begin position="266"/>
        <end position="291"/>
    </location>
</feature>
<feature type="transmembrane region" description="Helical" evidence="6">
    <location>
        <begin position="216"/>
        <end position="241"/>
    </location>
</feature>
<comment type="caution">
    <text evidence="7">The sequence shown here is derived from an EMBL/GenBank/DDBJ whole genome shotgun (WGS) entry which is preliminary data.</text>
</comment>
<protein>
    <submittedName>
        <fullName evidence="7">APC family permease</fullName>
    </submittedName>
</protein>
<dbReference type="InterPro" id="IPR050367">
    <property type="entry name" value="APC_superfamily"/>
</dbReference>
<keyword evidence="5 6" id="KW-0472">Membrane</keyword>
<keyword evidence="4 6" id="KW-1133">Transmembrane helix</keyword>
<feature type="transmembrane region" description="Helical" evidence="6">
    <location>
        <begin position="311"/>
        <end position="340"/>
    </location>
</feature>
<name>A0ABU3IA38_9ACTO</name>
<feature type="transmembrane region" description="Helical" evidence="6">
    <location>
        <begin position="361"/>
        <end position="380"/>
    </location>
</feature>
<dbReference type="PIRSF" id="PIRSF006060">
    <property type="entry name" value="AA_transporter"/>
    <property type="match status" value="1"/>
</dbReference>
<feature type="transmembrane region" description="Helical" evidence="6">
    <location>
        <begin position="454"/>
        <end position="474"/>
    </location>
</feature>
<dbReference type="InterPro" id="IPR002293">
    <property type="entry name" value="AA/rel_permease1"/>
</dbReference>
<keyword evidence="2" id="KW-1003">Cell membrane</keyword>
<evidence type="ECO:0000256" key="3">
    <source>
        <dbReference type="ARBA" id="ARBA00022692"/>
    </source>
</evidence>
<dbReference type="PANTHER" id="PTHR42770:SF11">
    <property type="entry name" value="INNER MEMBRANE TRANSPORT PROTEIN YBAT"/>
    <property type="match status" value="1"/>
</dbReference>
<evidence type="ECO:0000256" key="6">
    <source>
        <dbReference type="SAM" id="Phobius"/>
    </source>
</evidence>
<feature type="transmembrane region" description="Helical" evidence="6">
    <location>
        <begin position="15"/>
        <end position="34"/>
    </location>
</feature>
<feature type="transmembrane region" description="Helical" evidence="6">
    <location>
        <begin position="143"/>
        <end position="164"/>
    </location>
</feature>
<evidence type="ECO:0000313" key="7">
    <source>
        <dbReference type="EMBL" id="MDT3766776.1"/>
    </source>
</evidence>